<organism evidence="1 2">
    <name type="scientific">Verticillium longisporum</name>
    <name type="common">Verticillium dahliae var. longisporum</name>
    <dbReference type="NCBI Taxonomy" id="100787"/>
    <lineage>
        <taxon>Eukaryota</taxon>
        <taxon>Fungi</taxon>
        <taxon>Dikarya</taxon>
        <taxon>Ascomycota</taxon>
        <taxon>Pezizomycotina</taxon>
        <taxon>Sordariomycetes</taxon>
        <taxon>Hypocreomycetidae</taxon>
        <taxon>Glomerellales</taxon>
        <taxon>Plectosphaerellaceae</taxon>
        <taxon>Verticillium</taxon>
    </lineage>
</organism>
<evidence type="ECO:0000313" key="1">
    <source>
        <dbReference type="EMBL" id="CRK48671.1"/>
    </source>
</evidence>
<proteinExistence type="predicted"/>
<dbReference type="Proteomes" id="UP000045706">
    <property type="component" value="Unassembled WGS sequence"/>
</dbReference>
<reference evidence="2" key="1">
    <citation type="submission" date="2015-05" db="EMBL/GenBank/DDBJ databases">
        <authorList>
            <person name="Fogelqvist Johan"/>
        </authorList>
    </citation>
    <scope>NUCLEOTIDE SEQUENCE [LARGE SCALE GENOMIC DNA]</scope>
</reference>
<gene>
    <name evidence="1" type="ORF">BN1723_020615</name>
</gene>
<dbReference type="Gene3D" id="1.10.510.10">
    <property type="entry name" value="Transferase(Phosphotransferase) domain 1"/>
    <property type="match status" value="1"/>
</dbReference>
<dbReference type="GO" id="GO:0004672">
    <property type="term" value="F:protein kinase activity"/>
    <property type="evidence" value="ECO:0007669"/>
    <property type="project" value="TreeGrafter"/>
</dbReference>
<dbReference type="PANTHER" id="PTHR14030">
    <property type="entry name" value="MITOTIC CHECKPOINT SERINE/THREONINE-PROTEIN KINASE BUB1"/>
    <property type="match status" value="1"/>
</dbReference>
<dbReference type="GO" id="GO:0007094">
    <property type="term" value="P:mitotic spindle assembly checkpoint signaling"/>
    <property type="evidence" value="ECO:0007669"/>
    <property type="project" value="InterPro"/>
</dbReference>
<dbReference type="GO" id="GO:0051754">
    <property type="term" value="P:meiotic sister chromatid cohesion, centromeric"/>
    <property type="evidence" value="ECO:0007669"/>
    <property type="project" value="TreeGrafter"/>
</dbReference>
<sequence length="93" mass="10617">MEQPPSAWEFHMIRLAHSRVGPQHRAAASLTYAHEMHLYQDEGFLLLPLHPHGSLLDVVNLFRAEPSAVMDEQLGMFFTIELMRTIEALHARG</sequence>
<accession>A0A0G4NQM9</accession>
<dbReference type="AlphaFoldDB" id="A0A0G4NQM9"/>
<dbReference type="InterPro" id="IPR015661">
    <property type="entry name" value="Bub1/Mad3"/>
</dbReference>
<dbReference type="PANTHER" id="PTHR14030:SF4">
    <property type="entry name" value="BUB1 KINASE, ISOFORM A-RELATED"/>
    <property type="match status" value="1"/>
</dbReference>
<evidence type="ECO:0000313" key="2">
    <source>
        <dbReference type="Proteomes" id="UP000045706"/>
    </source>
</evidence>
<dbReference type="GO" id="GO:0032991">
    <property type="term" value="C:protein-containing complex"/>
    <property type="evidence" value="ECO:0007669"/>
    <property type="project" value="UniProtKB-ARBA"/>
</dbReference>
<dbReference type="EMBL" id="CVQI01037797">
    <property type="protein sequence ID" value="CRK48671.1"/>
    <property type="molecule type" value="Genomic_DNA"/>
</dbReference>
<dbReference type="GO" id="GO:0005634">
    <property type="term" value="C:nucleus"/>
    <property type="evidence" value="ECO:0007669"/>
    <property type="project" value="TreeGrafter"/>
</dbReference>
<evidence type="ECO:0008006" key="3">
    <source>
        <dbReference type="Google" id="ProtNLM"/>
    </source>
</evidence>
<protein>
    <recommendedName>
        <fullName evidence="3">Protein kinase domain-containing protein</fullName>
    </recommendedName>
</protein>
<name>A0A0G4NQM9_VERLO</name>
<feature type="non-terminal residue" evidence="1">
    <location>
        <position position="93"/>
    </location>
</feature>